<dbReference type="PANTHER" id="PTHR10170">
    <property type="entry name" value="HUNTINGTON DISEASE PROTEIN"/>
    <property type="match status" value="1"/>
</dbReference>
<evidence type="ECO:0000256" key="5">
    <source>
        <dbReference type="ARBA" id="ARBA00022490"/>
    </source>
</evidence>
<feature type="region of interest" description="Disordered" evidence="7">
    <location>
        <begin position="359"/>
        <end position="383"/>
    </location>
</feature>
<sequence length="2741" mass="306515">MDLLRALDVLSTSPIDTDDHSLRKEKIEACRTIAEQICSPSIRNNSDFPRFLSIAISLLLRAHGDKDLNVYSVAEESLNRTIKILIYTYHERILFELFRVLKGRSVDKKSTGSPNNNQMSSSFYTSGSDPSGSGLFVSSTTSSGSGSGSGSGSTSGNTNSPNYQNVISTANIILSKPFPIKSQRIALTKFGEVCQFIRPAKSRKYITSLLAPINQLLAMGSDEALQESIAIAMESISRVLISYLKEQEVTQFIDVFTKNLSHHSAAVRRSASFCIVSICRYYPKPLYERTIDTLHTLISSSSTSSTSSTVSPTSPTASSPSIEHNNINSNNSNNSNRTLGVLFSYLQLVKLSDEYIQNGSGGGSSSGGGNSGNFTGSNSSGANGGSGNGADGYGCNVMQSLSIEDYFVEKLSFFVQFIVKQMKMVDQEIYDHNVVGASLELLQQLLVSFGRFDYAWPKPLVQQAISQLRSMAFNATSNIRVSLKAVVINCLAQSVKYFPRLFYEEFYEGQPPVSMVSNLSISDISFKLYSDTSAAAAADGQHHQQQVNRLGLSTSTQSTQSFTLDSIPKEEFLQYLSDSDPLLRGSTALLIGCLLRGFLEADHITSNSIYPGNQHLLQDYLCVPYLMAYLLRSLLDSSSITAKLACTGVGECLPTLSLSRFSDWALVALRHLLCVSSSTYWLVKLEILETLSKIDYVVIEFLEQNIQQKAHILCTTAPADKEPESGGAIAIPIQPKVLDFLIEQLGDNDFRVRNSAGNALVNIIPKLVFTAPLERRSMKGIASKVRETFDAPGYENIITKKTKILANLSHVISLICSKLSNPHPEDMIRGCYHALKLICQQYSFPLFTPDSCKSLTSTLPNQMLSFVGDILPLALDRVGIVTWMATDFDLHIDIIEILAYLSRGAENVLGAYCQNVLRHICRMINIMSNIVQFRPTPPLKEVKPVSSASAGLGSSSPLVKAPAHLGAFTHSIHYIKVYSKLFLVRQNSITIFGVDKFSQLRQSCFDALAVILRCSGKAVLPYTEEILGYLTSHFEQEPLAVTNCITELFLVTFKPTPIVSMSNLSLQPRLSKEYNPNPGSTSMAPRAIETTHSQNTHDEMFNNEKSVFSSFLTMGSSVVHQYYEQTDLPSSHSLNYSYSSQEVARITSSDEKRLVFKQFEALIRSCLVEYQSTHNLELKKSILSMLAKFARFGLDLSQFDKDPFFASYLLEELKETQCLMLNPVDQLPYVMDAVGSMFLTRKMAPEIFNAEEIKKVTYDIDPIATVAKHPPSYSTATIIGSCHSLVRYLYDPSDKYPDQDLRDGFLKFMLANLHQPQTVELALTLINNVRNNNALYTKCSQAIVPRLFAGLALNETPYFVVTSIRDVHRIYTLIDRLHPSAVTPVRWADALLSVSPEFVATGSITNLRNDPLKSKRTLLIRERLLEEFDLRWLPVFVILLRTGVKIPEETRISAARQSIYLPSHDNKHNPSPAANIISQIIFKLLRNAVSTFAKHKPSYPIFSELINHMLYYAGLFFNRNLIPNNPKPHLFLQSFKSVIDPSLVSDIIHPLLNFGGTSVSIHAVRFLMLLGREHEDLTGYAMSPRWQVAGCEHFLTHHVIFLQFCQSIIINRQISASVLTESVLDKMVLLINEPTVKRLVDTAKDDSRLAAVLSDHLSKIFNKNQSLDLRRKQKLLRLLSYLPTTRDTIEMLIIHFLQTDDISLQIAGERILNLSINRLIDNTKTVTDSLEIIQQLYKLFMSNFFSSTTNLAIQSTFIKLIKNLSTPTPLQTTGSTVSSPIINNTPSNGFDITKLQKPIVKQVDGVPMGFENLCTIAYSDLIELLKSQYYSTNHRSFTQLCVLAQIDRDAVTELLESNKLDSSLIPSFIASPYSTNFELAIQEHLERKISALLSNSLGEIGSDPLRNGPPLLSDAVWEELRETTRCLSSFINKFGSASLHEAQLLKISIWTYVESFRRWRAEVINPYDFKLVLELSRSIIFKSSASILTITDDFSWCSLLLCLYKFYCLVIRPHFGYILGQRELEENYSQDPTQISLTQSNEMVKFLVSLLCNQSAYKPMNGSHIGQFIFDSFIRAISPLSTKAIEFVYPALSQTTAEEAEYGGGIIPNCPLFANALSPEQNLEAFIRYIKFVGIPDDYQFNKIWEILEPIFFAPLGDAEMGSDEITEESKCLALNGITMMIIKACFETSDLNAPVNLLETSNIPSASYNHIPREKDIIFLSTNSGKKLNRLLSIIYGSMPQSELPLGGSIELSTPTDGNSDSISSYHFNIERSFSNLQYTSGQISLADLRQFRTPVHLGINFTPIIEKLKHAFETFIINAMCPPLLRKEILKTVILLSDLFNREQFTWMYRIFQAIYNNLEDNDDFLLKQHLVLGICKGLAVIQPDNTTTDPQYPQQVFEILKQSLEHPNISVQQSALDGILYLLEGKVNRFIQGPLLQFLFRWIPARLSTSPFPPIPLTLRVLATMFLLIEQYSRESEENSFTKRAVVICTTLGQNSIPLPIVYGIFRGLDRLLVSFSLSHSQREYISHFAMKSLPLDNPIRSLMGLALMVTCMYTGDETGSSTMTPSINGKNPMMASPNSSSNSLAFSGGAPFEMSPTLSFSSDSGLFEQEDSMFNIDSTERQHFSQVNNMEKVKMLFDKIKLVSHYSYETYVLSEVIPTVIVDLYPSVDQILSANELTSKIQPNDQLFSIAASEFYNNNPPDNQKNFAASFSKKVQLRLLENDYHTAEISNQSINQI</sequence>
<evidence type="ECO:0000256" key="1">
    <source>
        <dbReference type="ARBA" id="ARBA00002907"/>
    </source>
</evidence>
<evidence type="ECO:0000256" key="7">
    <source>
        <dbReference type="SAM" id="MobiDB-lite"/>
    </source>
</evidence>
<dbReference type="InParanoid" id="D3B5E8"/>
<dbReference type="PANTHER" id="PTHR10170:SF10">
    <property type="entry name" value="HUNTINGTIN"/>
    <property type="match status" value="1"/>
</dbReference>
<dbReference type="SUPFAM" id="SSF48371">
    <property type="entry name" value="ARM repeat"/>
    <property type="match status" value="2"/>
</dbReference>
<dbReference type="InterPro" id="IPR048411">
    <property type="entry name" value="Htt_N_HEAT_rpt-1"/>
</dbReference>
<reference evidence="8 9" key="1">
    <citation type="journal article" date="2011" name="Genome Res.">
        <title>Phylogeny-wide analysis of social amoeba genomes highlights ancient origins for complex intercellular communication.</title>
        <authorList>
            <person name="Heidel A.J."/>
            <person name="Lawal H.M."/>
            <person name="Felder M."/>
            <person name="Schilde C."/>
            <person name="Helps N.R."/>
            <person name="Tunggal B."/>
            <person name="Rivero F."/>
            <person name="John U."/>
            <person name="Schleicher M."/>
            <person name="Eichinger L."/>
            <person name="Platzer M."/>
            <person name="Noegel A.A."/>
            <person name="Schaap P."/>
            <person name="Gloeckner G."/>
        </authorList>
    </citation>
    <scope>NUCLEOTIDE SEQUENCE [LARGE SCALE GENOMIC DNA]</scope>
    <source>
        <strain evidence="9">ATCC 26659 / Pp 5 / PN500</strain>
    </source>
</reference>
<dbReference type="Gene3D" id="1.25.10.10">
    <property type="entry name" value="Leucine-rich Repeat Variant"/>
    <property type="match status" value="2"/>
</dbReference>
<accession>D3B5E8</accession>
<keyword evidence="6" id="KW-0539">Nucleus</keyword>
<evidence type="ECO:0000256" key="4">
    <source>
        <dbReference type="ARBA" id="ARBA00007153"/>
    </source>
</evidence>
<comment type="similarity">
    <text evidence="4">Belongs to the huntingtin family.</text>
</comment>
<feature type="compositionally biased region" description="Gly residues" evidence="7">
    <location>
        <begin position="359"/>
        <end position="371"/>
    </location>
</feature>
<dbReference type="EMBL" id="ADBJ01000017">
    <property type="protein sequence ID" value="EFA83096.1"/>
    <property type="molecule type" value="Genomic_DNA"/>
</dbReference>
<feature type="region of interest" description="Disordered" evidence="7">
    <location>
        <begin position="300"/>
        <end position="333"/>
    </location>
</feature>
<dbReference type="Proteomes" id="UP000001396">
    <property type="component" value="Unassembled WGS sequence"/>
</dbReference>
<feature type="compositionally biased region" description="Low complexity" evidence="7">
    <location>
        <begin position="372"/>
        <end position="381"/>
    </location>
</feature>
<comment type="function">
    <text evidence="1">May play a role in microtubule-mediated transport or vesicle function.</text>
</comment>
<feature type="compositionally biased region" description="Low complexity" evidence="7">
    <location>
        <begin position="131"/>
        <end position="144"/>
    </location>
</feature>
<proteinExistence type="inferred from homology"/>
<organism evidence="8 9">
    <name type="scientific">Heterostelium pallidum (strain ATCC 26659 / Pp 5 / PN500)</name>
    <name type="common">Cellular slime mold</name>
    <name type="synonym">Polysphondylium pallidum</name>
    <dbReference type="NCBI Taxonomy" id="670386"/>
    <lineage>
        <taxon>Eukaryota</taxon>
        <taxon>Amoebozoa</taxon>
        <taxon>Evosea</taxon>
        <taxon>Eumycetozoa</taxon>
        <taxon>Dictyostelia</taxon>
        <taxon>Acytosteliales</taxon>
        <taxon>Acytosteliaceae</taxon>
        <taxon>Heterostelium</taxon>
    </lineage>
</organism>
<dbReference type="InterPro" id="IPR024613">
    <property type="entry name" value="Huntingtin_N_HEAT_rpt-2"/>
</dbReference>
<dbReference type="InterPro" id="IPR028426">
    <property type="entry name" value="Huntingtin_fam"/>
</dbReference>
<dbReference type="OMA" id="PNKMEEP"/>
<dbReference type="InterPro" id="IPR016024">
    <property type="entry name" value="ARM-type_fold"/>
</dbReference>
<dbReference type="Pfam" id="PF20927">
    <property type="entry name" value="Htt_C-HEAT"/>
    <property type="match status" value="1"/>
</dbReference>
<feature type="compositionally biased region" description="Polar residues" evidence="7">
    <location>
        <begin position="111"/>
        <end position="130"/>
    </location>
</feature>
<name>D3B5E8_HETP5</name>
<dbReference type="Pfam" id="PF12372">
    <property type="entry name" value="Htt_N-HEAT"/>
    <property type="match status" value="2"/>
</dbReference>
<protein>
    <submittedName>
        <fullName evidence="8">Huntingtin family protein</fullName>
    </submittedName>
</protein>
<dbReference type="GeneID" id="31359373"/>
<comment type="caution">
    <text evidence="8">The sequence shown here is derived from an EMBL/GenBank/DDBJ whole genome shotgun (WGS) entry which is preliminary data.</text>
</comment>
<dbReference type="Pfam" id="PF20926">
    <property type="entry name" value="Htt_N-HEAT_1"/>
    <property type="match status" value="1"/>
</dbReference>
<comment type="subcellular location">
    <subcellularLocation>
        <location evidence="3">Cytoplasm</location>
    </subcellularLocation>
    <subcellularLocation>
        <location evidence="2">Nucleus</location>
    </subcellularLocation>
</comment>
<feature type="region of interest" description="Disordered" evidence="7">
    <location>
        <begin position="106"/>
        <end position="161"/>
    </location>
</feature>
<dbReference type="FunCoup" id="D3B5E8">
    <property type="interactions" value="147"/>
</dbReference>
<evidence type="ECO:0000256" key="2">
    <source>
        <dbReference type="ARBA" id="ARBA00004123"/>
    </source>
</evidence>
<keyword evidence="5" id="KW-0963">Cytoplasm</keyword>
<evidence type="ECO:0000313" key="8">
    <source>
        <dbReference type="EMBL" id="EFA83096.1"/>
    </source>
</evidence>
<gene>
    <name evidence="8" type="primary">hd</name>
    <name evidence="8" type="ORF">PPL_03886</name>
</gene>
<dbReference type="RefSeq" id="XP_020435213.1">
    <property type="nucleotide sequence ID" value="XM_020574799.1"/>
</dbReference>
<evidence type="ECO:0000256" key="3">
    <source>
        <dbReference type="ARBA" id="ARBA00004496"/>
    </source>
</evidence>
<keyword evidence="9" id="KW-1185">Reference proteome</keyword>
<dbReference type="GO" id="GO:0005737">
    <property type="term" value="C:cytoplasm"/>
    <property type="evidence" value="ECO:0007669"/>
    <property type="project" value="UniProtKB-SubCell"/>
</dbReference>
<dbReference type="InterPro" id="IPR011989">
    <property type="entry name" value="ARM-like"/>
</dbReference>
<dbReference type="InterPro" id="IPR048413">
    <property type="entry name" value="Htt_C-HEAT_rpt"/>
</dbReference>
<dbReference type="STRING" id="670386.D3B5E8"/>
<evidence type="ECO:0000256" key="6">
    <source>
        <dbReference type="ARBA" id="ARBA00023242"/>
    </source>
</evidence>
<dbReference type="GO" id="GO:0005634">
    <property type="term" value="C:nucleus"/>
    <property type="evidence" value="ECO:0007669"/>
    <property type="project" value="UniProtKB-SubCell"/>
</dbReference>
<evidence type="ECO:0000313" key="9">
    <source>
        <dbReference type="Proteomes" id="UP000001396"/>
    </source>
</evidence>